<evidence type="ECO:0000313" key="18">
    <source>
        <dbReference type="Proteomes" id="UP000281406"/>
    </source>
</evidence>
<dbReference type="SUPFAM" id="SSF55550">
    <property type="entry name" value="SH2 domain"/>
    <property type="match status" value="1"/>
</dbReference>
<dbReference type="Gene3D" id="2.60.40.630">
    <property type="entry name" value="STAT transcription factor, DNA-binding domain"/>
    <property type="match status" value="1"/>
</dbReference>
<keyword evidence="11 14" id="KW-0804">Transcription</keyword>
<comment type="similarity">
    <text evidence="3 14">Belongs to the transcription factor STAT family.</text>
</comment>
<keyword evidence="7 13" id="KW-0727">SH2 domain</keyword>
<dbReference type="Gene3D" id="1.10.238.10">
    <property type="entry name" value="EF-hand"/>
    <property type="match status" value="1"/>
</dbReference>
<evidence type="ECO:0000256" key="1">
    <source>
        <dbReference type="ARBA" id="ARBA00004123"/>
    </source>
</evidence>
<evidence type="ECO:0000256" key="5">
    <source>
        <dbReference type="ARBA" id="ARBA00022553"/>
    </source>
</evidence>
<dbReference type="InterPro" id="IPR013800">
    <property type="entry name" value="STAT_TF_alpha"/>
</dbReference>
<evidence type="ECO:0000256" key="12">
    <source>
        <dbReference type="ARBA" id="ARBA00023242"/>
    </source>
</evidence>
<evidence type="ECO:0000256" key="9">
    <source>
        <dbReference type="ARBA" id="ARBA00023125"/>
    </source>
</evidence>
<dbReference type="GO" id="GO:0005634">
    <property type="term" value="C:nucleus"/>
    <property type="evidence" value="ECO:0007669"/>
    <property type="project" value="UniProtKB-SubCell"/>
</dbReference>
<name>A0A3N0Y464_ANAGA</name>
<dbReference type="AlphaFoldDB" id="A0A3N0Y464"/>
<dbReference type="GO" id="GO:0003677">
    <property type="term" value="F:DNA binding"/>
    <property type="evidence" value="ECO:0007669"/>
    <property type="project" value="UniProtKB-KW"/>
</dbReference>
<dbReference type="InterPro" id="IPR000980">
    <property type="entry name" value="SH2"/>
</dbReference>
<evidence type="ECO:0000256" key="15">
    <source>
        <dbReference type="SAM" id="Coils"/>
    </source>
</evidence>
<dbReference type="PANTHER" id="PTHR11801">
    <property type="entry name" value="SIGNAL TRANSDUCER AND ACTIVATOR OF TRANSCRIPTION"/>
    <property type="match status" value="1"/>
</dbReference>
<evidence type="ECO:0000256" key="3">
    <source>
        <dbReference type="ARBA" id="ARBA00005586"/>
    </source>
</evidence>
<evidence type="ECO:0000256" key="2">
    <source>
        <dbReference type="ARBA" id="ARBA00004496"/>
    </source>
</evidence>
<dbReference type="GO" id="GO:0003700">
    <property type="term" value="F:DNA-binding transcription factor activity"/>
    <property type="evidence" value="ECO:0007669"/>
    <property type="project" value="InterPro"/>
</dbReference>
<dbReference type="InterPro" id="IPR012345">
    <property type="entry name" value="STAT_TF_DNA-bd_N"/>
</dbReference>
<dbReference type="Pfam" id="PF01017">
    <property type="entry name" value="STAT_alpha"/>
    <property type="match status" value="1"/>
</dbReference>
<dbReference type="Pfam" id="PF02865">
    <property type="entry name" value="STAT_int"/>
    <property type="match status" value="1"/>
</dbReference>
<proteinExistence type="inferred from homology"/>
<evidence type="ECO:0000256" key="8">
    <source>
        <dbReference type="ARBA" id="ARBA00023015"/>
    </source>
</evidence>
<feature type="coiled-coil region" evidence="15">
    <location>
        <begin position="147"/>
        <end position="184"/>
    </location>
</feature>
<reference evidence="17 18" key="1">
    <citation type="submission" date="2018-10" db="EMBL/GenBank/DDBJ databases">
        <title>Genome assembly for a Yunnan-Guizhou Plateau 3E fish, Anabarilius grahami (Regan), and its evolutionary and genetic applications.</title>
        <authorList>
            <person name="Jiang W."/>
        </authorList>
    </citation>
    <scope>NUCLEOTIDE SEQUENCE [LARGE SCALE GENOMIC DNA]</scope>
    <source>
        <strain evidence="17">AG-KIZ</strain>
        <tissue evidence="17">Muscle</tissue>
    </source>
</reference>
<keyword evidence="6" id="KW-0007">Acetylation</keyword>
<dbReference type="InterPro" id="IPR008967">
    <property type="entry name" value="p53-like_TF_DNA-bd_sf"/>
</dbReference>
<evidence type="ECO:0000256" key="6">
    <source>
        <dbReference type="ARBA" id="ARBA00022990"/>
    </source>
</evidence>
<dbReference type="SUPFAM" id="SSF49417">
    <property type="entry name" value="p53-like transcription factors"/>
    <property type="match status" value="1"/>
</dbReference>
<feature type="domain" description="SH2" evidence="16">
    <location>
        <begin position="542"/>
        <end position="638"/>
    </location>
</feature>
<evidence type="ECO:0000256" key="4">
    <source>
        <dbReference type="ARBA" id="ARBA00022490"/>
    </source>
</evidence>
<dbReference type="GO" id="GO:0009653">
    <property type="term" value="P:anatomical structure morphogenesis"/>
    <property type="evidence" value="ECO:0007669"/>
    <property type="project" value="UniProtKB-ARBA"/>
</dbReference>
<evidence type="ECO:0000256" key="10">
    <source>
        <dbReference type="ARBA" id="ARBA00023159"/>
    </source>
</evidence>
<keyword evidence="15" id="KW-0175">Coiled coil</keyword>
<evidence type="ECO:0000256" key="7">
    <source>
        <dbReference type="ARBA" id="ARBA00022999"/>
    </source>
</evidence>
<comment type="subcellular location">
    <subcellularLocation>
        <location evidence="2 14">Cytoplasm</location>
    </subcellularLocation>
    <subcellularLocation>
        <location evidence="1 14">Nucleus</location>
    </subcellularLocation>
</comment>
<dbReference type="SUPFAM" id="SSF47655">
    <property type="entry name" value="STAT"/>
    <property type="match status" value="1"/>
</dbReference>
<dbReference type="Pfam" id="PF02864">
    <property type="entry name" value="STAT_bind"/>
    <property type="match status" value="1"/>
</dbReference>
<dbReference type="EMBL" id="RJVU01053127">
    <property type="protein sequence ID" value="ROL40904.1"/>
    <property type="molecule type" value="Genomic_DNA"/>
</dbReference>
<dbReference type="FunFam" id="1.20.1050.20:FF:000001">
    <property type="entry name" value="Signal transducer and activator of transcription"/>
    <property type="match status" value="1"/>
</dbReference>
<sequence length="770" mass="89291">MSQWLELQQLDSKFLEQVDQLYDDNFPMAIRQYLSSWIESHDWDHVANVENESLATVRFHDLLTQLDHQHSRFAMEKDFLNQHNIRKIKRNLQNLFQDNPVSMAMIISRNLGEERKILASAQMSENQTSSTQNDMIVEKHREMDGRVKDIKNKVQDTEQIIKNLEDLQDEYDFKSKTLQSREELNGTISKEDLNRERLTIRAMFMKLHDTRINVIGQMSEVLNLMDPVIFELISTELAEWRRRQQMACIGGMSNVCLDQLQNWFTSLAESLLQLRQQLKKLLELEQKFTYDTDPITLSKSTLEDRIMLNLKTLITNSLVVERQPCMPTQLQRPLVLKTGVLFTLKLRLLIKLQEFNHTVRVKVQFDKDIVEKRKGFRMFNILGTAMKVMNMEESNGMAAEFRHLTTSLPIVVISNVSQLPSGWASIMWYNMLTSDPKNLSFFVTPSSATWGHLAEVLSWQFSSITKRGLNQEQLSMLGTKLLVELNAQACEPWPTGAKAVMDPEAQIPWNKFCKSGSEKNFTFWLWIEAILDLIKRHLLSLWDDGCIMGFVTKDRTKALLYDKAPGTFLLRFSESNRDGAITFSWVQHDANEEPQIRSVEPYTKKELSAVSLPDIIRNYRVMAADNVPENPLRFLHPNIPKDDAFKKYYSKPTDKQEPMDVDKKSDEGYISTTLISISEMKPQDYNDTLMPMSPEVYGQLEQEVVRKMIIYIFTKSFKVPVKSVLRIVSKHIINVTNVLLKHITKIILRSLVFHQFCVEDFLGGAKTVAR</sequence>
<dbReference type="InterPro" id="IPR013801">
    <property type="entry name" value="STAT_TF_DNA-bd"/>
</dbReference>
<dbReference type="OrthoDB" id="19300at2759"/>
<dbReference type="GO" id="GO:0060429">
    <property type="term" value="P:epithelium development"/>
    <property type="evidence" value="ECO:0007669"/>
    <property type="project" value="UniProtKB-ARBA"/>
</dbReference>
<dbReference type="InterPro" id="IPR015988">
    <property type="entry name" value="STAT_TF_CC"/>
</dbReference>
<dbReference type="FunFam" id="3.30.505.10:FF:000003">
    <property type="entry name" value="Signal transducer and activator of transcription"/>
    <property type="match status" value="1"/>
</dbReference>
<dbReference type="Pfam" id="PF00017">
    <property type="entry name" value="SH2"/>
    <property type="match status" value="1"/>
</dbReference>
<organism evidence="17 18">
    <name type="scientific">Anabarilius grahami</name>
    <name type="common">Kanglang fish</name>
    <name type="synonym">Barilius grahami</name>
    <dbReference type="NCBI Taxonomy" id="495550"/>
    <lineage>
        <taxon>Eukaryota</taxon>
        <taxon>Metazoa</taxon>
        <taxon>Chordata</taxon>
        <taxon>Craniata</taxon>
        <taxon>Vertebrata</taxon>
        <taxon>Euteleostomi</taxon>
        <taxon>Actinopterygii</taxon>
        <taxon>Neopterygii</taxon>
        <taxon>Teleostei</taxon>
        <taxon>Ostariophysi</taxon>
        <taxon>Cypriniformes</taxon>
        <taxon>Xenocyprididae</taxon>
        <taxon>Xenocypridinae</taxon>
        <taxon>Xenocypridinae incertae sedis</taxon>
        <taxon>Anabarilius</taxon>
    </lineage>
</organism>
<evidence type="ECO:0000256" key="13">
    <source>
        <dbReference type="PROSITE-ProRule" id="PRU00191"/>
    </source>
</evidence>
<dbReference type="Gene3D" id="1.10.532.10">
    <property type="entry name" value="STAT transcription factor, N-terminal domain"/>
    <property type="match status" value="1"/>
</dbReference>
<keyword evidence="12 14" id="KW-0539">Nucleus</keyword>
<dbReference type="GO" id="GO:0005737">
    <property type="term" value="C:cytoplasm"/>
    <property type="evidence" value="ECO:0007669"/>
    <property type="project" value="UniProtKB-SubCell"/>
</dbReference>
<gene>
    <name evidence="17" type="ORF">DPX16_9898</name>
</gene>
<evidence type="ECO:0000256" key="11">
    <source>
        <dbReference type="ARBA" id="ARBA00023163"/>
    </source>
</evidence>
<evidence type="ECO:0000313" key="17">
    <source>
        <dbReference type="EMBL" id="ROL40904.1"/>
    </source>
</evidence>
<dbReference type="Pfam" id="PF21354">
    <property type="entry name" value="STAT_linker"/>
    <property type="match status" value="1"/>
</dbReference>
<keyword evidence="18" id="KW-1185">Reference proteome</keyword>
<dbReference type="Gene3D" id="1.20.1050.20">
    <property type="entry name" value="STAT transcription factor, all-alpha domain"/>
    <property type="match status" value="1"/>
</dbReference>
<keyword evidence="8 14" id="KW-0805">Transcription regulation</keyword>
<comment type="caution">
    <text evidence="17">The sequence shown here is derived from an EMBL/GenBank/DDBJ whole genome shotgun (WGS) entry which is preliminary data.</text>
</comment>
<dbReference type="Gene3D" id="3.30.505.10">
    <property type="entry name" value="SH2 domain"/>
    <property type="match status" value="1"/>
</dbReference>
<dbReference type="InterPro" id="IPR048988">
    <property type="entry name" value="STAT_linker"/>
</dbReference>
<dbReference type="PROSITE" id="PS50001">
    <property type="entry name" value="SH2"/>
    <property type="match status" value="1"/>
</dbReference>
<dbReference type="FunFam" id="1.10.238.10:FF:000012">
    <property type="entry name" value="Signal transducer and activator of transcription"/>
    <property type="match status" value="1"/>
</dbReference>
<protein>
    <recommendedName>
        <fullName evidence="14">Signal transducer and activator of transcription</fullName>
    </recommendedName>
</protein>
<evidence type="ECO:0000256" key="14">
    <source>
        <dbReference type="RuleBase" id="RU046415"/>
    </source>
</evidence>
<dbReference type="InterPro" id="IPR001217">
    <property type="entry name" value="STAT"/>
</dbReference>
<keyword evidence="4 14" id="KW-0963">Cytoplasm</keyword>
<dbReference type="InterPro" id="IPR036535">
    <property type="entry name" value="STAT_N_sf"/>
</dbReference>
<dbReference type="Proteomes" id="UP000281406">
    <property type="component" value="Unassembled WGS sequence"/>
</dbReference>
<keyword evidence="10 14" id="KW-0010">Activator</keyword>
<dbReference type="FunFam" id="1.10.532.10:FF:000001">
    <property type="entry name" value="Signal transducer and activator of transcription"/>
    <property type="match status" value="1"/>
</dbReference>
<dbReference type="SUPFAM" id="SSF48092">
    <property type="entry name" value="Transcription factor STAT-4 N-domain"/>
    <property type="match status" value="1"/>
</dbReference>
<dbReference type="InterPro" id="IPR036860">
    <property type="entry name" value="SH2_dom_sf"/>
</dbReference>
<accession>A0A3N0Y464</accession>
<dbReference type="SMART" id="SM00964">
    <property type="entry name" value="STAT_int"/>
    <property type="match status" value="1"/>
</dbReference>
<keyword evidence="5 14" id="KW-0597">Phosphoprotein</keyword>
<evidence type="ECO:0000259" key="16">
    <source>
        <dbReference type="PROSITE" id="PS50001"/>
    </source>
</evidence>
<dbReference type="GO" id="GO:0019221">
    <property type="term" value="P:cytokine-mediated signaling pathway"/>
    <property type="evidence" value="ECO:0007669"/>
    <property type="project" value="UniProtKB-ARBA"/>
</dbReference>
<dbReference type="InterPro" id="IPR013799">
    <property type="entry name" value="STAT_TF_prot_interaction"/>
</dbReference>
<keyword evidence="9 14" id="KW-0238">DNA-binding</keyword>